<evidence type="ECO:0000256" key="1">
    <source>
        <dbReference type="SAM" id="MobiDB-lite"/>
    </source>
</evidence>
<proteinExistence type="predicted"/>
<dbReference type="AlphaFoldDB" id="A0A178Z3H3"/>
<name>A0A178Z3H3_9EURO</name>
<dbReference type="STRING" id="1367422.A0A178Z3H3"/>
<gene>
    <name evidence="2" type="ORF">AYL99_11756</name>
</gene>
<accession>A0A178Z3H3</accession>
<feature type="compositionally biased region" description="Polar residues" evidence="1">
    <location>
        <begin position="303"/>
        <end position="313"/>
    </location>
</feature>
<keyword evidence="3" id="KW-1185">Reference proteome</keyword>
<reference evidence="2 3" key="1">
    <citation type="submission" date="2016-04" db="EMBL/GenBank/DDBJ databases">
        <title>Draft genome of Fonsecaea erecta CBS 125763.</title>
        <authorList>
            <person name="Weiss V.A."/>
            <person name="Vicente V.A."/>
            <person name="Raittz R.T."/>
            <person name="Moreno L.F."/>
            <person name="De Souza E.M."/>
            <person name="Pedrosa F.O."/>
            <person name="Steffens M.B."/>
            <person name="Faoro H."/>
            <person name="Tadra-Sfeir M.Z."/>
            <person name="Najafzadeh M.J."/>
            <person name="Felipe M.S."/>
            <person name="Teixeira M."/>
            <person name="Sun J."/>
            <person name="Xi L."/>
            <person name="Gomes R."/>
            <person name="De Azevedo C.M."/>
            <person name="Salgado C.G."/>
            <person name="Da Silva M.B."/>
            <person name="Nascimento M.F."/>
            <person name="Queiroz-Telles F."/>
            <person name="Attili D.S."/>
            <person name="Gorbushina A."/>
        </authorList>
    </citation>
    <scope>NUCLEOTIDE SEQUENCE [LARGE SCALE GENOMIC DNA]</scope>
    <source>
        <strain evidence="2 3">CBS 125763</strain>
    </source>
</reference>
<comment type="caution">
    <text evidence="2">The sequence shown here is derived from an EMBL/GenBank/DDBJ whole genome shotgun (WGS) entry which is preliminary data.</text>
</comment>
<organism evidence="2 3">
    <name type="scientific">Fonsecaea erecta</name>
    <dbReference type="NCBI Taxonomy" id="1367422"/>
    <lineage>
        <taxon>Eukaryota</taxon>
        <taxon>Fungi</taxon>
        <taxon>Dikarya</taxon>
        <taxon>Ascomycota</taxon>
        <taxon>Pezizomycotina</taxon>
        <taxon>Eurotiomycetes</taxon>
        <taxon>Chaetothyriomycetidae</taxon>
        <taxon>Chaetothyriales</taxon>
        <taxon>Herpotrichiellaceae</taxon>
        <taxon>Fonsecaea</taxon>
    </lineage>
</organism>
<dbReference type="EMBL" id="LVYI01000016">
    <property type="protein sequence ID" value="OAP53996.1"/>
    <property type="molecule type" value="Genomic_DNA"/>
</dbReference>
<feature type="region of interest" description="Disordered" evidence="1">
    <location>
        <begin position="299"/>
        <end position="319"/>
    </location>
</feature>
<evidence type="ECO:0000313" key="3">
    <source>
        <dbReference type="Proteomes" id="UP000078343"/>
    </source>
</evidence>
<protein>
    <submittedName>
        <fullName evidence="2">Uncharacterized protein</fullName>
    </submittedName>
</protein>
<evidence type="ECO:0000313" key="2">
    <source>
        <dbReference type="EMBL" id="OAP53996.1"/>
    </source>
</evidence>
<dbReference type="RefSeq" id="XP_018687363.1">
    <property type="nucleotide sequence ID" value="XM_018843261.1"/>
</dbReference>
<sequence length="319" mass="36024">MGSAFSYTAAAFGDKGREKVMRRKKPLDTCDDLIDQPSRDLLITADKTKQSKILGINSGRDPADPLPEFRRLDDCTRYTKVGNQIWERKGDEFSAEQLEIRMDFHCTLISKHQDFLMASQVPMASPEVRGLATKLTCRRECSSTLFIPSSHSYAYNSQSLEFMTAFILHAYRMLCSLETAVPRLDEKWAKWIGDRLTHERCVELSLSASAELVNSPGKLAREHYTRVLYKCSTVGHIYYYLALLAWAQVSQANDSNASFDARVSQFFYYTKALLVATPFFAGRVRAAVRCQPDCHPGLVDPNRQGQLPDQQGSLLPPSM</sequence>
<dbReference type="Proteomes" id="UP000078343">
    <property type="component" value="Unassembled WGS sequence"/>
</dbReference>
<dbReference type="GeneID" id="30015924"/>